<dbReference type="Proteomes" id="UP001139260">
    <property type="component" value="Unassembled WGS sequence"/>
</dbReference>
<dbReference type="EMBL" id="JALNUB010000012">
    <property type="protein sequence ID" value="MCK8143102.1"/>
    <property type="molecule type" value="Genomic_DNA"/>
</dbReference>
<keyword evidence="1" id="KW-1133">Transmembrane helix</keyword>
<organism evidence="2 3">
    <name type="scientific">Flavobacterium pygoscelis</name>
    <dbReference type="NCBI Taxonomy" id="2893176"/>
    <lineage>
        <taxon>Bacteria</taxon>
        <taxon>Pseudomonadati</taxon>
        <taxon>Bacteroidota</taxon>
        <taxon>Flavobacteriia</taxon>
        <taxon>Flavobacteriales</taxon>
        <taxon>Flavobacteriaceae</taxon>
        <taxon>Flavobacterium</taxon>
    </lineage>
</organism>
<feature type="transmembrane region" description="Helical" evidence="1">
    <location>
        <begin position="72"/>
        <end position="93"/>
    </location>
</feature>
<name>A0A9X1XTT8_9FLAO</name>
<proteinExistence type="predicted"/>
<keyword evidence="3" id="KW-1185">Reference proteome</keyword>
<feature type="transmembrane region" description="Helical" evidence="1">
    <location>
        <begin position="37"/>
        <end position="60"/>
    </location>
</feature>
<reference evidence="2" key="1">
    <citation type="submission" date="2022-04" db="EMBL/GenBank/DDBJ databases">
        <title>Flavobacterium pygoscelis sp. nov. isolated from Chinstrap chick (Pygoscelis antarcticus).</title>
        <authorList>
            <person name="Irgang R."/>
            <person name="Poblete-Morales M."/>
            <person name="Avendano-Herrera R."/>
        </authorList>
    </citation>
    <scope>NUCLEOTIDE SEQUENCE</scope>
    <source>
        <strain evidence="2">I-SCBP12n</strain>
    </source>
</reference>
<protein>
    <submittedName>
        <fullName evidence="2">Uncharacterized protein</fullName>
    </submittedName>
</protein>
<feature type="transmembrane region" description="Helical" evidence="1">
    <location>
        <begin position="119"/>
        <end position="139"/>
    </location>
</feature>
<feature type="transmembrane region" description="Helical" evidence="1">
    <location>
        <begin position="154"/>
        <end position="176"/>
    </location>
</feature>
<gene>
    <name evidence="2" type="ORF">MW871_14525</name>
</gene>
<evidence type="ECO:0000313" key="3">
    <source>
        <dbReference type="Proteomes" id="UP001139260"/>
    </source>
</evidence>
<keyword evidence="1" id="KW-0812">Transmembrane</keyword>
<evidence type="ECO:0000256" key="1">
    <source>
        <dbReference type="SAM" id="Phobius"/>
    </source>
</evidence>
<sequence>MKELDLLKKDWQKIDNSFVQVSETEIYKMIHKKSSSIVKWIFIISILEFIVLNSLSYLMPNEKISDSTIVELVISILDYFSYGVALFFMYLFYRNYRSISVTSNTKKLMECILNTRKTVRYYIIFNILLVFVMSIVVFFNEFQIEYANNNGAKMIFICLLMLFFIALIIGVVWLFYQLIYGILLKKLNRNYVELKKIDL</sequence>
<dbReference type="AlphaFoldDB" id="A0A9X1XTT8"/>
<keyword evidence="1" id="KW-0472">Membrane</keyword>
<comment type="caution">
    <text evidence="2">The sequence shown here is derived from an EMBL/GenBank/DDBJ whole genome shotgun (WGS) entry which is preliminary data.</text>
</comment>
<evidence type="ECO:0000313" key="2">
    <source>
        <dbReference type="EMBL" id="MCK8143102.1"/>
    </source>
</evidence>
<dbReference type="RefSeq" id="WP_210645813.1">
    <property type="nucleotide sequence ID" value="NZ_JALNUB010000012.1"/>
</dbReference>
<accession>A0A9X1XTT8</accession>